<reference evidence="2 3" key="1">
    <citation type="journal article" date="2020" name="BMC Genomics">
        <title>Intraspecific diversification of the crop wild relative Brassica cretica Lam. using demographic model selection.</title>
        <authorList>
            <person name="Kioukis A."/>
            <person name="Michalopoulou V.A."/>
            <person name="Briers L."/>
            <person name="Pirintsos S."/>
            <person name="Studholme D.J."/>
            <person name="Pavlidis P."/>
            <person name="Sarris P.F."/>
        </authorList>
    </citation>
    <scope>NUCLEOTIDE SEQUENCE [LARGE SCALE GENOMIC DNA]</scope>
    <source>
        <strain evidence="3">cv. PFS-1207/04</strain>
    </source>
</reference>
<proteinExistence type="predicted"/>
<comment type="caution">
    <text evidence="2">The sequence shown here is derived from an EMBL/GenBank/DDBJ whole genome shotgun (WGS) entry which is preliminary data.</text>
</comment>
<organism evidence="2 3">
    <name type="scientific">Brassica cretica</name>
    <name type="common">Mustard</name>
    <dbReference type="NCBI Taxonomy" id="69181"/>
    <lineage>
        <taxon>Eukaryota</taxon>
        <taxon>Viridiplantae</taxon>
        <taxon>Streptophyta</taxon>
        <taxon>Embryophyta</taxon>
        <taxon>Tracheophyta</taxon>
        <taxon>Spermatophyta</taxon>
        <taxon>Magnoliopsida</taxon>
        <taxon>eudicotyledons</taxon>
        <taxon>Gunneridae</taxon>
        <taxon>Pentapetalae</taxon>
        <taxon>rosids</taxon>
        <taxon>malvids</taxon>
        <taxon>Brassicales</taxon>
        <taxon>Brassicaceae</taxon>
        <taxon>Brassiceae</taxon>
        <taxon>Brassica</taxon>
    </lineage>
</organism>
<sequence length="68" mass="7549">MFCGMGLVSHFEDRSPRGPDLEDEPTAGKRSPRSSELVESASFVGELVIVRSRRKTRSQISSETLQPL</sequence>
<accession>A0ABQ7DX36</accession>
<evidence type="ECO:0000313" key="3">
    <source>
        <dbReference type="Proteomes" id="UP000266723"/>
    </source>
</evidence>
<evidence type="ECO:0000256" key="1">
    <source>
        <dbReference type="SAM" id="MobiDB-lite"/>
    </source>
</evidence>
<gene>
    <name evidence="2" type="ORF">DY000_02032981</name>
</gene>
<evidence type="ECO:0000313" key="2">
    <source>
        <dbReference type="EMBL" id="KAF3582437.1"/>
    </source>
</evidence>
<dbReference type="EMBL" id="QGKV02000649">
    <property type="protein sequence ID" value="KAF3582437.1"/>
    <property type="molecule type" value="Genomic_DNA"/>
</dbReference>
<feature type="region of interest" description="Disordered" evidence="1">
    <location>
        <begin position="1"/>
        <end position="37"/>
    </location>
</feature>
<keyword evidence="3" id="KW-1185">Reference proteome</keyword>
<name>A0ABQ7DX36_BRACR</name>
<feature type="compositionally biased region" description="Basic and acidic residues" evidence="1">
    <location>
        <begin position="10"/>
        <end position="20"/>
    </location>
</feature>
<protein>
    <submittedName>
        <fullName evidence="2">Uncharacterized protein</fullName>
    </submittedName>
</protein>
<dbReference type="Proteomes" id="UP000266723">
    <property type="component" value="Unassembled WGS sequence"/>
</dbReference>